<dbReference type="GO" id="GO:1990281">
    <property type="term" value="C:efflux pump complex"/>
    <property type="evidence" value="ECO:0007669"/>
    <property type="project" value="TreeGrafter"/>
</dbReference>
<feature type="signal peptide" evidence="8">
    <location>
        <begin position="1"/>
        <end position="32"/>
    </location>
</feature>
<keyword evidence="6" id="KW-0472">Membrane</keyword>
<keyword evidence="8" id="KW-0732">Signal</keyword>
<keyword evidence="7" id="KW-0998">Cell outer membrane</keyword>
<dbReference type="Pfam" id="PF02321">
    <property type="entry name" value="OEP"/>
    <property type="match status" value="1"/>
</dbReference>
<dbReference type="PANTHER" id="PTHR30026">
    <property type="entry name" value="OUTER MEMBRANE PROTEIN TOLC"/>
    <property type="match status" value="1"/>
</dbReference>
<keyword evidence="10" id="KW-1185">Reference proteome</keyword>
<protein>
    <submittedName>
        <fullName evidence="9">TolC family protein</fullName>
    </submittedName>
</protein>
<evidence type="ECO:0000256" key="7">
    <source>
        <dbReference type="ARBA" id="ARBA00023237"/>
    </source>
</evidence>
<proteinExistence type="inferred from homology"/>
<keyword evidence="3" id="KW-0813">Transport</keyword>
<dbReference type="AlphaFoldDB" id="A0A7T7XPJ5"/>
<gene>
    <name evidence="9" type="ORF">JFL75_04165</name>
</gene>
<feature type="chain" id="PRO_5031092334" evidence="8">
    <location>
        <begin position="33"/>
        <end position="485"/>
    </location>
</feature>
<dbReference type="SUPFAM" id="SSF56954">
    <property type="entry name" value="Outer membrane efflux proteins (OEP)"/>
    <property type="match status" value="1"/>
</dbReference>
<comment type="subcellular location">
    <subcellularLocation>
        <location evidence="1">Cell outer membrane</location>
    </subcellularLocation>
</comment>
<name>A0A7T7XPJ5_9SPIR</name>
<evidence type="ECO:0000313" key="10">
    <source>
        <dbReference type="Proteomes" id="UP000595917"/>
    </source>
</evidence>
<keyword evidence="4" id="KW-1134">Transmembrane beta strand</keyword>
<dbReference type="GO" id="GO:0015288">
    <property type="term" value="F:porin activity"/>
    <property type="evidence" value="ECO:0007669"/>
    <property type="project" value="TreeGrafter"/>
</dbReference>
<dbReference type="Gene3D" id="1.20.1600.10">
    <property type="entry name" value="Outer membrane efflux proteins (OEP)"/>
    <property type="match status" value="1"/>
</dbReference>
<dbReference type="InterPro" id="IPR051906">
    <property type="entry name" value="TolC-like"/>
</dbReference>
<evidence type="ECO:0000313" key="9">
    <source>
        <dbReference type="EMBL" id="QQO10121.1"/>
    </source>
</evidence>
<evidence type="ECO:0000256" key="2">
    <source>
        <dbReference type="ARBA" id="ARBA00007613"/>
    </source>
</evidence>
<evidence type="ECO:0000256" key="4">
    <source>
        <dbReference type="ARBA" id="ARBA00022452"/>
    </source>
</evidence>
<dbReference type="GO" id="GO:0009279">
    <property type="term" value="C:cell outer membrane"/>
    <property type="evidence" value="ECO:0007669"/>
    <property type="project" value="UniProtKB-SubCell"/>
</dbReference>
<sequence>MKKKKSFGKKAVFCAVFSVLLCSMNLSGQTAADEVSLWDRESLLQAALRGNTGILSAESKSRAAQSLHSAAKASRLPDIRLMSNLSYMTNPQTFTIDQGSIFPGGTIPVTIPSLPGTTIPIDIPALPLEDFKIRLTENTYYEFGVTLEQPVFTWGRISNSIKAAELGSRAALIQVEYERRSLETMLDVYLYGLAYLREMQAILGEQRICADRLIHISEESYAGGFLLRTDLLEARMLAAEVTLGEYSLLENQGRNFLALKTLAGLPGLDLSGVRLPEAAAVRESLGYTREHKDELLSRIHAQNPGLRLLSLQTQAHEKKLAAAKGQFYGKPELGVFLQLSYAGPRFPFIEDDWRKDNNGNFTATLGIRSLLFDGGSIYHSIAGTEEELIQARLEEEKGWRDMEEFLDRTLLQLEVSKRKQEYLELKMHAALSKKEQAENEWNAGYGGEREVLIQELDWYAQRVALLQEELSALYLALQLENVLGG</sequence>
<evidence type="ECO:0000256" key="3">
    <source>
        <dbReference type="ARBA" id="ARBA00022448"/>
    </source>
</evidence>
<evidence type="ECO:0000256" key="1">
    <source>
        <dbReference type="ARBA" id="ARBA00004442"/>
    </source>
</evidence>
<evidence type="ECO:0000256" key="5">
    <source>
        <dbReference type="ARBA" id="ARBA00022692"/>
    </source>
</evidence>
<comment type="similarity">
    <text evidence="2">Belongs to the outer membrane factor (OMF) (TC 1.B.17) family.</text>
</comment>
<evidence type="ECO:0000256" key="8">
    <source>
        <dbReference type="SAM" id="SignalP"/>
    </source>
</evidence>
<dbReference type="GO" id="GO:0015562">
    <property type="term" value="F:efflux transmembrane transporter activity"/>
    <property type="evidence" value="ECO:0007669"/>
    <property type="project" value="InterPro"/>
</dbReference>
<dbReference type="EMBL" id="CP067089">
    <property type="protein sequence ID" value="QQO10121.1"/>
    <property type="molecule type" value="Genomic_DNA"/>
</dbReference>
<dbReference type="KEGG" id="bhc:JFL75_04165"/>
<dbReference type="Proteomes" id="UP000595917">
    <property type="component" value="Chromosome"/>
</dbReference>
<evidence type="ECO:0000256" key="6">
    <source>
        <dbReference type="ARBA" id="ARBA00023136"/>
    </source>
</evidence>
<dbReference type="InterPro" id="IPR003423">
    <property type="entry name" value="OMP_efflux"/>
</dbReference>
<reference evidence="9" key="1">
    <citation type="submission" date="2021-01" db="EMBL/GenBank/DDBJ databases">
        <title>Description of Breznakiella homolactica.</title>
        <authorList>
            <person name="Song Y."/>
            <person name="Brune A."/>
        </authorList>
    </citation>
    <scope>NUCLEOTIDE SEQUENCE</scope>
    <source>
        <strain evidence="9">RmG30</strain>
    </source>
</reference>
<keyword evidence="5" id="KW-0812">Transmembrane</keyword>
<organism evidence="9 10">
    <name type="scientific">Breznakiella homolactica</name>
    <dbReference type="NCBI Taxonomy" id="2798577"/>
    <lineage>
        <taxon>Bacteria</taxon>
        <taxon>Pseudomonadati</taxon>
        <taxon>Spirochaetota</taxon>
        <taxon>Spirochaetia</taxon>
        <taxon>Spirochaetales</taxon>
        <taxon>Breznakiellaceae</taxon>
        <taxon>Breznakiella</taxon>
    </lineage>
</organism>
<accession>A0A7T7XPJ5</accession>
<dbReference type="PANTHER" id="PTHR30026:SF20">
    <property type="entry name" value="OUTER MEMBRANE PROTEIN TOLC"/>
    <property type="match status" value="1"/>
</dbReference>
<dbReference type="RefSeq" id="WP_215627425.1">
    <property type="nucleotide sequence ID" value="NZ_CP067089.2"/>
</dbReference>